<keyword evidence="3" id="KW-0804">Transcription</keyword>
<comment type="caution">
    <text evidence="5">The sequence shown here is derived from an EMBL/GenBank/DDBJ whole genome shotgun (WGS) entry which is preliminary data.</text>
</comment>
<dbReference type="GO" id="GO:0043565">
    <property type="term" value="F:sequence-specific DNA binding"/>
    <property type="evidence" value="ECO:0007669"/>
    <property type="project" value="InterPro"/>
</dbReference>
<evidence type="ECO:0000256" key="2">
    <source>
        <dbReference type="ARBA" id="ARBA00023125"/>
    </source>
</evidence>
<dbReference type="InterPro" id="IPR029062">
    <property type="entry name" value="Class_I_gatase-like"/>
</dbReference>
<dbReference type="PROSITE" id="PS01124">
    <property type="entry name" value="HTH_ARAC_FAMILY_2"/>
    <property type="match status" value="1"/>
</dbReference>
<dbReference type="PROSITE" id="PS00041">
    <property type="entry name" value="HTH_ARAC_FAMILY_1"/>
    <property type="match status" value="1"/>
</dbReference>
<organism evidence="5 6">
    <name type="scientific">Burkholderia singularis</name>
    <dbReference type="NCBI Taxonomy" id="1503053"/>
    <lineage>
        <taxon>Bacteria</taxon>
        <taxon>Pseudomonadati</taxon>
        <taxon>Pseudomonadota</taxon>
        <taxon>Betaproteobacteria</taxon>
        <taxon>Burkholderiales</taxon>
        <taxon>Burkholderiaceae</taxon>
        <taxon>Burkholderia</taxon>
        <taxon>pseudomallei group</taxon>
    </lineage>
</organism>
<dbReference type="GO" id="GO:0003700">
    <property type="term" value="F:DNA-binding transcription factor activity"/>
    <property type="evidence" value="ECO:0007669"/>
    <property type="project" value="InterPro"/>
</dbReference>
<reference evidence="5 6" key="1">
    <citation type="submission" date="2015-11" db="EMBL/GenBank/DDBJ databases">
        <title>Expanding the genomic diversity of Burkholderia species for the development of highly accurate diagnostics.</title>
        <authorList>
            <person name="Sahl J."/>
            <person name="Keim P."/>
            <person name="Wagner D."/>
        </authorList>
    </citation>
    <scope>NUCLEOTIDE SEQUENCE [LARGE SCALE GENOMIC DNA]</scope>
    <source>
        <strain evidence="5 6">TSV85</strain>
    </source>
</reference>
<dbReference type="InterPro" id="IPR009057">
    <property type="entry name" value="Homeodomain-like_sf"/>
</dbReference>
<dbReference type="EMBL" id="LOWA01000013">
    <property type="protein sequence ID" value="KVE29463.1"/>
    <property type="molecule type" value="Genomic_DNA"/>
</dbReference>
<evidence type="ECO:0000256" key="3">
    <source>
        <dbReference type="ARBA" id="ARBA00023163"/>
    </source>
</evidence>
<evidence type="ECO:0000259" key="4">
    <source>
        <dbReference type="PROSITE" id="PS01124"/>
    </source>
</evidence>
<dbReference type="PANTHER" id="PTHR46796:SF6">
    <property type="entry name" value="ARAC SUBFAMILY"/>
    <property type="match status" value="1"/>
</dbReference>
<proteinExistence type="predicted"/>
<dbReference type="Pfam" id="PF12833">
    <property type="entry name" value="HTH_18"/>
    <property type="match status" value="1"/>
</dbReference>
<dbReference type="Proteomes" id="UP000062788">
    <property type="component" value="Unassembled WGS sequence"/>
</dbReference>
<dbReference type="Gene3D" id="1.10.10.60">
    <property type="entry name" value="Homeodomain-like"/>
    <property type="match status" value="2"/>
</dbReference>
<dbReference type="RefSeq" id="WP_059513341.1">
    <property type="nucleotide sequence ID" value="NZ_LOWA01000013.1"/>
</dbReference>
<gene>
    <name evidence="5" type="ORF">WS67_04560</name>
</gene>
<evidence type="ECO:0000313" key="5">
    <source>
        <dbReference type="EMBL" id="KVE29463.1"/>
    </source>
</evidence>
<sequence length="318" mass="34662">MRRHQQRRPCRPVGAGPAVRQIGIVLFDQFSLTEVSGITEWLDCENRRRTAFVGSVERYALTMLSSAGGCVTSMSGVQIWTESIGLHSGGEFHMVLVAGGAGAPAATLDDALHLWLHDAARSGEVQVYSMRRDGGEIIAAAERDACMLPPRAQPALASLPLRRLSSASLASGAFGFSSDALQPLARGPEPDEPAEPRADVHDRAIKRAGELIREVAQRLAEQCDQTISIADVAQDIAMSERNFLRRFKLEMGVTPSEYLLQARIERACSLLTESDLPVDKIARRAGLGNGERLAKVFRRRLSMSPTEYRAAARWLTAG</sequence>
<dbReference type="InterPro" id="IPR050204">
    <property type="entry name" value="AraC_XylS_family_regulators"/>
</dbReference>
<dbReference type="SMART" id="SM00342">
    <property type="entry name" value="HTH_ARAC"/>
    <property type="match status" value="1"/>
</dbReference>
<name>A0A103E703_9BURK</name>
<dbReference type="Gene3D" id="3.40.50.880">
    <property type="match status" value="1"/>
</dbReference>
<keyword evidence="2" id="KW-0238">DNA-binding</keyword>
<dbReference type="SUPFAM" id="SSF46689">
    <property type="entry name" value="Homeodomain-like"/>
    <property type="match status" value="2"/>
</dbReference>
<protein>
    <submittedName>
        <fullName evidence="5">AraC family transcriptional regulator</fullName>
    </submittedName>
</protein>
<dbReference type="InterPro" id="IPR018062">
    <property type="entry name" value="HTH_AraC-typ_CS"/>
</dbReference>
<dbReference type="AlphaFoldDB" id="A0A103E703"/>
<dbReference type="OrthoDB" id="8996880at2"/>
<feature type="domain" description="HTH araC/xylS-type" evidence="4">
    <location>
        <begin position="213"/>
        <end position="311"/>
    </location>
</feature>
<keyword evidence="1" id="KW-0805">Transcription regulation</keyword>
<dbReference type="SUPFAM" id="SSF52317">
    <property type="entry name" value="Class I glutamine amidotransferase-like"/>
    <property type="match status" value="1"/>
</dbReference>
<dbReference type="PANTHER" id="PTHR46796">
    <property type="entry name" value="HTH-TYPE TRANSCRIPTIONAL ACTIVATOR RHAS-RELATED"/>
    <property type="match status" value="1"/>
</dbReference>
<accession>A0A103E703</accession>
<keyword evidence="6" id="KW-1185">Reference proteome</keyword>
<evidence type="ECO:0000256" key="1">
    <source>
        <dbReference type="ARBA" id="ARBA00023015"/>
    </source>
</evidence>
<dbReference type="InterPro" id="IPR018060">
    <property type="entry name" value="HTH_AraC"/>
</dbReference>
<evidence type="ECO:0000313" key="6">
    <source>
        <dbReference type="Proteomes" id="UP000062788"/>
    </source>
</evidence>